<gene>
    <name evidence="3" type="ORF">MTO99_06180</name>
</gene>
<dbReference type="InterPro" id="IPR023346">
    <property type="entry name" value="Lysozyme-like_dom_sf"/>
</dbReference>
<protein>
    <submittedName>
        <fullName evidence="3">Lytic transglycosylase domain-containing protein</fullName>
    </submittedName>
</protein>
<evidence type="ECO:0000256" key="2">
    <source>
        <dbReference type="SAM" id="Phobius"/>
    </source>
</evidence>
<dbReference type="RefSeq" id="WP_243557862.1">
    <property type="nucleotide sequence ID" value="NZ_CP094528.1"/>
</dbReference>
<keyword evidence="2" id="KW-0472">Membrane</keyword>
<feature type="region of interest" description="Disordered" evidence="1">
    <location>
        <begin position="1"/>
        <end position="25"/>
    </location>
</feature>
<accession>A0ABY4C1Q8</accession>
<feature type="transmembrane region" description="Helical" evidence="2">
    <location>
        <begin position="31"/>
        <end position="50"/>
    </location>
</feature>
<name>A0ABY4C1Q8_9MICO</name>
<sequence>MGRHSGSQSAGSASTSREPNRRGVRSQAKQTAVVLFASCAVFGLVFVNMVDPYGGASASSGFRAGGPLFGADAQRMDASGEYRVTVSNESYSVQLKPEEQESAAASSGWAPPAVTPDPGSAQAYAAEAVAARGWPGTEFDCLVALWAKESGWRVNAYNANSGAYGIPQALPGSKMASAGADWETSAATQIEWGLGYVQGRYGTPCGAWAHSQESGWY</sequence>
<evidence type="ECO:0000313" key="3">
    <source>
        <dbReference type="EMBL" id="UOE45345.1"/>
    </source>
</evidence>
<evidence type="ECO:0000256" key="1">
    <source>
        <dbReference type="SAM" id="MobiDB-lite"/>
    </source>
</evidence>
<dbReference type="EMBL" id="CP094528">
    <property type="protein sequence ID" value="UOE45345.1"/>
    <property type="molecule type" value="Genomic_DNA"/>
</dbReference>
<evidence type="ECO:0000313" key="4">
    <source>
        <dbReference type="Proteomes" id="UP000832097"/>
    </source>
</evidence>
<dbReference type="Gene3D" id="1.10.530.10">
    <property type="match status" value="1"/>
</dbReference>
<dbReference type="Proteomes" id="UP000832097">
    <property type="component" value="Chromosome"/>
</dbReference>
<proteinExistence type="predicted"/>
<feature type="compositionally biased region" description="Low complexity" evidence="1">
    <location>
        <begin position="1"/>
        <end position="16"/>
    </location>
</feature>
<keyword evidence="4" id="KW-1185">Reference proteome</keyword>
<keyword evidence="2" id="KW-1133">Transmembrane helix</keyword>
<keyword evidence="2" id="KW-0812">Transmembrane</keyword>
<organism evidence="3 4">
    <name type="scientific">Agromyces larvae</name>
    <dbReference type="NCBI Taxonomy" id="2929802"/>
    <lineage>
        <taxon>Bacteria</taxon>
        <taxon>Bacillati</taxon>
        <taxon>Actinomycetota</taxon>
        <taxon>Actinomycetes</taxon>
        <taxon>Micrococcales</taxon>
        <taxon>Microbacteriaceae</taxon>
        <taxon>Agromyces</taxon>
    </lineage>
</organism>
<dbReference type="SUPFAM" id="SSF53955">
    <property type="entry name" value="Lysozyme-like"/>
    <property type="match status" value="1"/>
</dbReference>
<reference evidence="3 4" key="1">
    <citation type="submission" date="2022-03" db="EMBL/GenBank/DDBJ databases">
        <title>Mucilaginibacter sp. isolated from the gut of Protaetia brevitarsis seulensis larvae.</title>
        <authorList>
            <person name="Won M."/>
            <person name="Kim S.-J."/>
            <person name="Kwon S.-W."/>
        </authorList>
    </citation>
    <scope>NUCLEOTIDE SEQUENCE [LARGE SCALE GENOMIC DNA]</scope>
    <source>
        <strain evidence="3 4">CFWR-12</strain>
    </source>
</reference>